<organism evidence="2 3">
    <name type="scientific">Trichoderma ghanense</name>
    <dbReference type="NCBI Taxonomy" id="65468"/>
    <lineage>
        <taxon>Eukaryota</taxon>
        <taxon>Fungi</taxon>
        <taxon>Dikarya</taxon>
        <taxon>Ascomycota</taxon>
        <taxon>Pezizomycotina</taxon>
        <taxon>Sordariomycetes</taxon>
        <taxon>Hypocreomycetidae</taxon>
        <taxon>Hypocreales</taxon>
        <taxon>Hypocreaceae</taxon>
        <taxon>Trichoderma</taxon>
    </lineage>
</organism>
<keyword evidence="3" id="KW-1185">Reference proteome</keyword>
<keyword evidence="1" id="KW-1133">Transmembrane helix</keyword>
<feature type="transmembrane region" description="Helical" evidence="1">
    <location>
        <begin position="6"/>
        <end position="22"/>
    </location>
</feature>
<accession>A0ABY2HJ42</accession>
<evidence type="ECO:0000313" key="3">
    <source>
        <dbReference type="Proteomes" id="UP001642720"/>
    </source>
</evidence>
<reference evidence="2 3" key="1">
    <citation type="submission" date="2018-01" db="EMBL/GenBank/DDBJ databases">
        <title>Genome characterization of the sugarcane-associated fungus Trichoderma ghanense CCMA-1212 and their application in lignocelulose bioconversion.</title>
        <authorList>
            <person name="Steindorff A.S."/>
            <person name="Mendes T.D."/>
            <person name="Vilela E.S.D."/>
            <person name="Rodrigues D.S."/>
            <person name="Formighieri E.F."/>
            <person name="Melo I.S."/>
            <person name="Favaro L.C.L."/>
        </authorList>
    </citation>
    <scope>NUCLEOTIDE SEQUENCE [LARGE SCALE GENOMIC DNA]</scope>
    <source>
        <strain evidence="2 3">CCMA-1212</strain>
    </source>
</reference>
<comment type="caution">
    <text evidence="2">The sequence shown here is derived from an EMBL/GenBank/DDBJ whole genome shotgun (WGS) entry which is preliminary data.</text>
</comment>
<gene>
    <name evidence="2" type="ORF">CCMA1212_000323</name>
</gene>
<keyword evidence="1" id="KW-0812">Transmembrane</keyword>
<keyword evidence="1" id="KW-0472">Membrane</keyword>
<dbReference type="EMBL" id="PPTA01000001">
    <property type="protein sequence ID" value="TFB07315.1"/>
    <property type="molecule type" value="Genomic_DNA"/>
</dbReference>
<proteinExistence type="predicted"/>
<protein>
    <submittedName>
        <fullName evidence="2">Uncharacterized protein</fullName>
    </submittedName>
</protein>
<name>A0ABY2HJ42_9HYPO</name>
<dbReference type="Proteomes" id="UP001642720">
    <property type="component" value="Unassembled WGS sequence"/>
</dbReference>
<evidence type="ECO:0000313" key="2">
    <source>
        <dbReference type="EMBL" id="TFB07315.1"/>
    </source>
</evidence>
<sequence>MIAVEQIGNFAIPLLALLYPLLPPYAAHRMISGLGGLCHVIYMLKFCQWFAGQPFPHPSLWNVVLNCFVERIGSLGGKTPSFRHLQPEDAWKDASLLIGECLLGWGPYFVLFIPCLSGLDSELREFSIWCSIFCFVSFALSIPTYSRIFTRPLAVVLSRLAARRVRWLFRFWQEDIEANAELQGDLSMIVASESERVDENEESDVPRLMMEEKGNLL</sequence>
<evidence type="ECO:0000256" key="1">
    <source>
        <dbReference type="SAM" id="Phobius"/>
    </source>
</evidence>
<dbReference type="RefSeq" id="XP_073563516.1">
    <property type="nucleotide sequence ID" value="XM_073697796.1"/>
</dbReference>
<dbReference type="GeneID" id="300572246"/>
<feature type="transmembrane region" description="Helical" evidence="1">
    <location>
        <begin position="126"/>
        <end position="145"/>
    </location>
</feature>